<evidence type="ECO:0000259" key="8">
    <source>
        <dbReference type="Pfam" id="PF10141"/>
    </source>
</evidence>
<dbReference type="InterPro" id="IPR004610">
    <property type="entry name" value="RecJ"/>
</dbReference>
<evidence type="ECO:0000259" key="7">
    <source>
        <dbReference type="Pfam" id="PF02272"/>
    </source>
</evidence>
<dbReference type="PANTHER" id="PTHR30255">
    <property type="entry name" value="SINGLE-STRANDED-DNA-SPECIFIC EXONUCLEASE RECJ"/>
    <property type="match status" value="1"/>
</dbReference>
<dbReference type="GO" id="GO:0008409">
    <property type="term" value="F:5'-3' exonuclease activity"/>
    <property type="evidence" value="ECO:0007669"/>
    <property type="project" value="InterPro"/>
</dbReference>
<dbReference type="NCBIfam" id="TIGR00644">
    <property type="entry name" value="recJ"/>
    <property type="match status" value="1"/>
</dbReference>
<evidence type="ECO:0000313" key="11">
    <source>
        <dbReference type="Proteomes" id="UP000886878"/>
    </source>
</evidence>
<dbReference type="InterPro" id="IPR003156">
    <property type="entry name" value="DHHA1_dom"/>
</dbReference>
<dbReference type="GO" id="GO:0006281">
    <property type="term" value="P:DNA repair"/>
    <property type="evidence" value="ECO:0007669"/>
    <property type="project" value="InterPro"/>
</dbReference>
<dbReference type="Pfam" id="PF17768">
    <property type="entry name" value="RecJ_OB"/>
    <property type="match status" value="1"/>
</dbReference>
<protein>
    <recommendedName>
        <fullName evidence="2">Single-stranded-DNA-specific exonuclease RecJ</fullName>
    </recommendedName>
</protein>
<feature type="domain" description="Single-stranded-DNA-specific exonuclease RecJ C-terminal" evidence="8">
    <location>
        <begin position="571"/>
        <end position="766"/>
    </location>
</feature>
<dbReference type="GO" id="GO:0006310">
    <property type="term" value="P:DNA recombination"/>
    <property type="evidence" value="ECO:0007669"/>
    <property type="project" value="InterPro"/>
</dbReference>
<accession>A0A9D1U3H0</accession>
<dbReference type="SUPFAM" id="SSF64182">
    <property type="entry name" value="DHH phosphoesterases"/>
    <property type="match status" value="1"/>
</dbReference>
<feature type="domain" description="DHHA1" evidence="7">
    <location>
        <begin position="353"/>
        <end position="439"/>
    </location>
</feature>
<feature type="domain" description="DDH" evidence="6">
    <location>
        <begin position="84"/>
        <end position="227"/>
    </location>
</feature>
<organism evidence="10 11">
    <name type="scientific">Candidatus Limosilactobacillus merdipullorum</name>
    <dbReference type="NCBI Taxonomy" id="2838653"/>
    <lineage>
        <taxon>Bacteria</taxon>
        <taxon>Bacillati</taxon>
        <taxon>Bacillota</taxon>
        <taxon>Bacilli</taxon>
        <taxon>Lactobacillales</taxon>
        <taxon>Lactobacillaceae</taxon>
        <taxon>Limosilactobacillus</taxon>
    </lineage>
</organism>
<dbReference type="InterPro" id="IPR018779">
    <property type="entry name" value="RecJ_C"/>
</dbReference>
<dbReference type="InterPro" id="IPR001667">
    <property type="entry name" value="DDH_dom"/>
</dbReference>
<comment type="caution">
    <text evidence="10">The sequence shown here is derived from an EMBL/GenBank/DDBJ whole genome shotgun (WGS) entry which is preliminary data.</text>
</comment>
<proteinExistence type="inferred from homology"/>
<dbReference type="Proteomes" id="UP000886878">
    <property type="component" value="Unassembled WGS sequence"/>
</dbReference>
<name>A0A9D1U3H0_9LACO</name>
<evidence type="ECO:0000256" key="2">
    <source>
        <dbReference type="ARBA" id="ARBA00019841"/>
    </source>
</evidence>
<dbReference type="InterPro" id="IPR051673">
    <property type="entry name" value="SSDNA_exonuclease_RecJ"/>
</dbReference>
<evidence type="ECO:0000256" key="3">
    <source>
        <dbReference type="ARBA" id="ARBA00022722"/>
    </source>
</evidence>
<feature type="domain" description="RecJ OB" evidence="9">
    <location>
        <begin position="455"/>
        <end position="563"/>
    </location>
</feature>
<dbReference type="Pfam" id="PF01368">
    <property type="entry name" value="DHH"/>
    <property type="match status" value="1"/>
</dbReference>
<evidence type="ECO:0000259" key="9">
    <source>
        <dbReference type="Pfam" id="PF17768"/>
    </source>
</evidence>
<gene>
    <name evidence="10" type="primary">recJ</name>
    <name evidence="10" type="ORF">H9876_05635</name>
</gene>
<dbReference type="InterPro" id="IPR038763">
    <property type="entry name" value="DHH_sf"/>
</dbReference>
<reference evidence="10" key="1">
    <citation type="journal article" date="2021" name="PeerJ">
        <title>Extensive microbial diversity within the chicken gut microbiome revealed by metagenomics and culture.</title>
        <authorList>
            <person name="Gilroy R."/>
            <person name="Ravi A."/>
            <person name="Getino M."/>
            <person name="Pursley I."/>
            <person name="Horton D.L."/>
            <person name="Alikhan N.F."/>
            <person name="Baker D."/>
            <person name="Gharbi K."/>
            <person name="Hall N."/>
            <person name="Watson M."/>
            <person name="Adriaenssens E.M."/>
            <person name="Foster-Nyarko E."/>
            <person name="Jarju S."/>
            <person name="Secka A."/>
            <person name="Antonio M."/>
            <person name="Oren A."/>
            <person name="Chaudhuri R.R."/>
            <person name="La Ragione R."/>
            <person name="Hildebrand F."/>
            <person name="Pallen M.J."/>
        </authorList>
    </citation>
    <scope>NUCLEOTIDE SEQUENCE</scope>
    <source>
        <strain evidence="10">ChiHejej3B27-2180</strain>
    </source>
</reference>
<evidence type="ECO:0000256" key="5">
    <source>
        <dbReference type="ARBA" id="ARBA00022839"/>
    </source>
</evidence>
<comment type="similarity">
    <text evidence="1">Belongs to the RecJ family.</text>
</comment>
<dbReference type="Pfam" id="PF02272">
    <property type="entry name" value="DHHA1"/>
    <property type="match status" value="1"/>
</dbReference>
<dbReference type="Gene3D" id="3.10.310.30">
    <property type="match status" value="1"/>
</dbReference>
<dbReference type="GO" id="GO:0003676">
    <property type="term" value="F:nucleic acid binding"/>
    <property type="evidence" value="ECO:0007669"/>
    <property type="project" value="InterPro"/>
</dbReference>
<evidence type="ECO:0000259" key="6">
    <source>
        <dbReference type="Pfam" id="PF01368"/>
    </source>
</evidence>
<sequence>MANSHYQWQHPEQADTDLVKQVAQATELPVAVAAILVQRGCQSVEEADEFLHPDDRAKIVDPAELHDMDKAVTRIEEAVEDGDKITIYGDYDADGITSTSLMYEALLTIGANVSYYIPDRFKDGYGPNPAVYQRLIDEGTKLIVTVDNGVAGLEALRLAHDQGVDVVVTDHHNFADQLPPAAAIVHPQYPGSHYPGGDLSGVGVAFKVAWALLEEFPEEMLDLVAIGEIADVVSVAGENRTLINLGLQRMKLKQRPGLHALAEVAGVDEDNITTEDIGFQIAPRLNALGRVANANDGVKLLTSLEPAQAQELAEEVDQDNQERRQLVDQITAAATEQAKSAANQQRQTLLICGQGWHQGVLGIVASRLVEATSKPTIVASTDDGQLYKGSGRSTAGFDLFKALDGHRDLMTAFGGHTQACGLSFKQDNASALAAALEDAANTQQLAEKGPEKLLIDGLLQPDQVNLMLAKQVERLAPFGPDNETPVFELKQPQITSISTMGKDNNHLRVNVAGQQGRQTIVAFNQGQMADKLSAVPAKSVNFAVTLSINRWKGKERVQLMLKDIQFTAAEVVDSRTRLLTPSMFAEKSNYVIYGERLRENVTGHANGKVLGPTEAREMDFAGKDVTIVDCPPSLGELTADMMSSASPARLRMLFWSGHPLFDAGLPDRRQFASLYRLLRNHRQIAWPDGLKQLSAELAIIPETLKFMIQVFYDGGFVTIKDGLLTINPSPDKVALTSLPTYQRRQAKIQAEKLLLTSDQQQLISWVYEQLRDTWIKGV</sequence>
<keyword evidence="5 10" id="KW-0269">Exonuclease</keyword>
<evidence type="ECO:0000313" key="10">
    <source>
        <dbReference type="EMBL" id="HIW70828.1"/>
    </source>
</evidence>
<reference evidence="10" key="2">
    <citation type="submission" date="2021-04" db="EMBL/GenBank/DDBJ databases">
        <authorList>
            <person name="Gilroy R."/>
        </authorList>
    </citation>
    <scope>NUCLEOTIDE SEQUENCE</scope>
    <source>
        <strain evidence="10">ChiHejej3B27-2180</strain>
    </source>
</reference>
<dbReference type="InterPro" id="IPR041122">
    <property type="entry name" value="RecJ_OB"/>
</dbReference>
<dbReference type="PANTHER" id="PTHR30255:SF2">
    <property type="entry name" value="SINGLE-STRANDED-DNA-SPECIFIC EXONUCLEASE RECJ"/>
    <property type="match status" value="1"/>
</dbReference>
<evidence type="ECO:0000256" key="1">
    <source>
        <dbReference type="ARBA" id="ARBA00005915"/>
    </source>
</evidence>
<keyword evidence="4" id="KW-0378">Hydrolase</keyword>
<dbReference type="Pfam" id="PF10141">
    <property type="entry name" value="ssDNA-exonuc_C"/>
    <property type="match status" value="1"/>
</dbReference>
<evidence type="ECO:0000256" key="4">
    <source>
        <dbReference type="ARBA" id="ARBA00022801"/>
    </source>
</evidence>
<dbReference type="Gene3D" id="3.90.1640.30">
    <property type="match status" value="1"/>
</dbReference>
<keyword evidence="3" id="KW-0540">Nuclease</keyword>
<dbReference type="AlphaFoldDB" id="A0A9D1U3H0"/>
<dbReference type="EMBL" id="DXGK01000120">
    <property type="protein sequence ID" value="HIW70828.1"/>
    <property type="molecule type" value="Genomic_DNA"/>
</dbReference>